<evidence type="ECO:0000256" key="1">
    <source>
        <dbReference type="SAM" id="Coils"/>
    </source>
</evidence>
<keyword evidence="1" id="KW-0175">Coiled coil</keyword>
<protein>
    <submittedName>
        <fullName evidence="3">Septal ring factor EnvC (AmiA/AmiB activator)</fullName>
    </submittedName>
</protein>
<gene>
    <name evidence="3" type="ORF">J2X07_002411</name>
</gene>
<feature type="coiled-coil region" evidence="1">
    <location>
        <begin position="55"/>
        <end position="95"/>
    </location>
</feature>
<evidence type="ECO:0000313" key="4">
    <source>
        <dbReference type="Proteomes" id="UP001258181"/>
    </source>
</evidence>
<accession>A0ABU1U1R2</accession>
<evidence type="ECO:0000313" key="3">
    <source>
        <dbReference type="EMBL" id="MDR7073425.1"/>
    </source>
</evidence>
<reference evidence="3 4" key="1">
    <citation type="submission" date="2023-07" db="EMBL/GenBank/DDBJ databases">
        <title>Sorghum-associated microbial communities from plants grown in Nebraska, USA.</title>
        <authorList>
            <person name="Schachtman D."/>
        </authorList>
    </citation>
    <scope>NUCLEOTIDE SEQUENCE [LARGE SCALE GENOMIC DNA]</scope>
    <source>
        <strain evidence="3 4">BE211</strain>
    </source>
</reference>
<keyword evidence="2" id="KW-1133">Transmembrane helix</keyword>
<proteinExistence type="predicted"/>
<keyword evidence="2" id="KW-0472">Membrane</keyword>
<sequence>MNQRVVDVVLEAAEEDFLVKNKDTETFAAELALLASSLVTVGDFLATISAALVLRQIQIDRIEQLKAEKEQETQMKDIQDQLSDLKKEIKALRGR</sequence>
<dbReference type="RefSeq" id="WP_310258917.1">
    <property type="nucleotide sequence ID" value="NZ_JAVDWA010000003.1"/>
</dbReference>
<comment type="caution">
    <text evidence="3">The sequence shown here is derived from an EMBL/GenBank/DDBJ whole genome shotgun (WGS) entry which is preliminary data.</text>
</comment>
<keyword evidence="2" id="KW-0812">Transmembrane</keyword>
<evidence type="ECO:0000256" key="2">
    <source>
        <dbReference type="SAM" id="Phobius"/>
    </source>
</evidence>
<keyword evidence="4" id="KW-1185">Reference proteome</keyword>
<feature type="transmembrane region" description="Helical" evidence="2">
    <location>
        <begin position="31"/>
        <end position="54"/>
    </location>
</feature>
<name>A0ABU1U1R2_9BACL</name>
<dbReference type="EMBL" id="JAVDWA010000003">
    <property type="protein sequence ID" value="MDR7073425.1"/>
    <property type="molecule type" value="Genomic_DNA"/>
</dbReference>
<dbReference type="Proteomes" id="UP001258181">
    <property type="component" value="Unassembled WGS sequence"/>
</dbReference>
<organism evidence="3 4">
    <name type="scientific">Fictibacillus barbaricus</name>
    <dbReference type="NCBI Taxonomy" id="182136"/>
    <lineage>
        <taxon>Bacteria</taxon>
        <taxon>Bacillati</taxon>
        <taxon>Bacillota</taxon>
        <taxon>Bacilli</taxon>
        <taxon>Bacillales</taxon>
        <taxon>Fictibacillaceae</taxon>
        <taxon>Fictibacillus</taxon>
    </lineage>
</organism>